<dbReference type="GO" id="GO:0010411">
    <property type="term" value="P:xyloglucan metabolic process"/>
    <property type="evidence" value="ECO:0007669"/>
    <property type="project" value="TreeGrafter"/>
</dbReference>
<dbReference type="CDD" id="cd15482">
    <property type="entry name" value="Sialidase_non-viral"/>
    <property type="match status" value="1"/>
</dbReference>
<dbReference type="InterPro" id="IPR052025">
    <property type="entry name" value="Xyloglucanase_GH74"/>
</dbReference>
<comment type="caution">
    <text evidence="1">The sequence shown here is derived from an EMBL/GenBank/DDBJ whole genome shotgun (WGS) entry which is preliminary data.</text>
</comment>
<evidence type="ECO:0000313" key="1">
    <source>
        <dbReference type="EMBL" id="GHE02878.1"/>
    </source>
</evidence>
<organism evidence="1 2">
    <name type="scientific">Allgaiera indica</name>
    <dbReference type="NCBI Taxonomy" id="765699"/>
    <lineage>
        <taxon>Bacteria</taxon>
        <taxon>Pseudomonadati</taxon>
        <taxon>Pseudomonadota</taxon>
        <taxon>Alphaproteobacteria</taxon>
        <taxon>Rhodobacterales</taxon>
        <taxon>Paracoccaceae</taxon>
        <taxon>Allgaiera</taxon>
    </lineage>
</organism>
<protein>
    <recommendedName>
        <fullName evidence="3">Glycoside hydrolase</fullName>
    </recommendedName>
</protein>
<dbReference type="SUPFAM" id="SSF110296">
    <property type="entry name" value="Oligoxyloglucan reducing end-specific cellobiohydrolase"/>
    <property type="match status" value="1"/>
</dbReference>
<dbReference type="Gene3D" id="2.130.10.10">
    <property type="entry name" value="YVTN repeat-like/Quinoprotein amine dehydrogenase"/>
    <property type="match status" value="1"/>
</dbReference>
<dbReference type="InterPro" id="IPR015943">
    <property type="entry name" value="WD40/YVTN_repeat-like_dom_sf"/>
</dbReference>
<sequence>MVSLRREREGPVMTKLGLTLLIGTTKGAFLADGGGDRSGWRVRGPFCGGWPINHVIGDPDSGTIWAGGGGDWFGAGVWRSSDGGETWDLTRLSPGQMDEWAANDADFASMIGWEAAELPFKGLFSQVWSLNFAHGTLHVGTKPANLLRSRDGGESFERVEGLTDHPSAADWSPGAAGLVLHTIVPDPGDARKMWVGISAAGVFATEDGGTSWERRNRLSNAEACDHHSHPAGPKDGEIGHCVHNMMRAPGDGALLYQQNHHGVWRSADGGRSWEDITQGLPSTFGFPIRVHPRDPRRIWTIPLNGDMAGRFPPDAAAAVWRSSDRGDSWQPMRRGLPQEGCFFTVLRQAMAGDGRDPAGVYFGTNSGSVFASLDEGDSWGEIVRHLPTILSVETLDRA</sequence>
<dbReference type="AlphaFoldDB" id="A0AAN4US22"/>
<reference evidence="1" key="2">
    <citation type="submission" date="2023-06" db="EMBL/GenBank/DDBJ databases">
        <authorList>
            <person name="Sun Q."/>
            <person name="Zhou Y."/>
        </authorList>
    </citation>
    <scope>NUCLEOTIDE SEQUENCE</scope>
    <source>
        <strain evidence="1">CGMCC 1.10859</strain>
    </source>
</reference>
<dbReference type="PANTHER" id="PTHR43739">
    <property type="entry name" value="XYLOGLUCANASE (EUROFUNG)"/>
    <property type="match status" value="1"/>
</dbReference>
<proteinExistence type="predicted"/>
<evidence type="ECO:0000313" key="2">
    <source>
        <dbReference type="Proteomes" id="UP000634647"/>
    </source>
</evidence>
<name>A0AAN4US22_9RHOB</name>
<reference evidence="1" key="1">
    <citation type="journal article" date="2014" name="Int. J. Syst. Evol. Microbiol.">
        <title>Complete genome sequence of Corynebacterium casei LMG S-19264T (=DSM 44701T), isolated from a smear-ripened cheese.</title>
        <authorList>
            <consortium name="US DOE Joint Genome Institute (JGI-PGF)"/>
            <person name="Walter F."/>
            <person name="Albersmeier A."/>
            <person name="Kalinowski J."/>
            <person name="Ruckert C."/>
        </authorList>
    </citation>
    <scope>NUCLEOTIDE SEQUENCE</scope>
    <source>
        <strain evidence="1">CGMCC 1.10859</strain>
    </source>
</reference>
<dbReference type="Proteomes" id="UP000634647">
    <property type="component" value="Unassembled WGS sequence"/>
</dbReference>
<dbReference type="PANTHER" id="PTHR43739:SF5">
    <property type="entry name" value="EXO-ALPHA-SIALIDASE"/>
    <property type="match status" value="1"/>
</dbReference>
<evidence type="ECO:0008006" key="3">
    <source>
        <dbReference type="Google" id="ProtNLM"/>
    </source>
</evidence>
<dbReference type="EMBL" id="BNAB01000010">
    <property type="protein sequence ID" value="GHE02878.1"/>
    <property type="molecule type" value="Genomic_DNA"/>
</dbReference>
<accession>A0AAN4US22</accession>
<gene>
    <name evidence="1" type="ORF">GCM10008024_24160</name>
</gene>